<dbReference type="Pfam" id="PF19427">
    <property type="entry name" value="Insc_C"/>
    <property type="match status" value="1"/>
</dbReference>
<evidence type="ECO:0000313" key="3">
    <source>
        <dbReference type="Proteomes" id="UP000292052"/>
    </source>
</evidence>
<organism evidence="2 3">
    <name type="scientific">Asbolus verrucosus</name>
    <name type="common">Desert ironclad beetle</name>
    <dbReference type="NCBI Taxonomy" id="1661398"/>
    <lineage>
        <taxon>Eukaryota</taxon>
        <taxon>Metazoa</taxon>
        <taxon>Ecdysozoa</taxon>
        <taxon>Arthropoda</taxon>
        <taxon>Hexapoda</taxon>
        <taxon>Insecta</taxon>
        <taxon>Pterygota</taxon>
        <taxon>Neoptera</taxon>
        <taxon>Endopterygota</taxon>
        <taxon>Coleoptera</taxon>
        <taxon>Polyphaga</taxon>
        <taxon>Cucujiformia</taxon>
        <taxon>Tenebrionidae</taxon>
        <taxon>Pimeliinae</taxon>
        <taxon>Asbolus</taxon>
    </lineage>
</organism>
<dbReference type="GO" id="GO:0045179">
    <property type="term" value="C:apical cortex"/>
    <property type="evidence" value="ECO:0007669"/>
    <property type="project" value="TreeGrafter"/>
</dbReference>
<dbReference type="CDD" id="cd21966">
    <property type="entry name" value="INSC_LBD"/>
    <property type="match status" value="1"/>
</dbReference>
<dbReference type="OrthoDB" id="5796379at2759"/>
<dbReference type="InterPro" id="IPR039921">
    <property type="entry name" value="Inscuteable"/>
</dbReference>
<dbReference type="AlphaFoldDB" id="A0A482WE23"/>
<dbReference type="InterPro" id="IPR045789">
    <property type="entry name" value="Insc_C"/>
</dbReference>
<dbReference type="Proteomes" id="UP000292052">
    <property type="component" value="Unassembled WGS sequence"/>
</dbReference>
<dbReference type="GO" id="GO:0045176">
    <property type="term" value="P:apical protein localization"/>
    <property type="evidence" value="ECO:0007669"/>
    <property type="project" value="TreeGrafter"/>
</dbReference>
<dbReference type="GO" id="GO:0008093">
    <property type="term" value="F:cytoskeletal anchor activity"/>
    <property type="evidence" value="ECO:0007669"/>
    <property type="project" value="TreeGrafter"/>
</dbReference>
<protein>
    <submittedName>
        <fullName evidence="2">Inscuteable-like protein</fullName>
    </submittedName>
</protein>
<feature type="domain" description="Protein inscuteable homologue C-terminal" evidence="1">
    <location>
        <begin position="384"/>
        <end position="741"/>
    </location>
</feature>
<dbReference type="Gene3D" id="1.25.10.10">
    <property type="entry name" value="Leucine-rich Repeat Variant"/>
    <property type="match status" value="1"/>
</dbReference>
<keyword evidence="3" id="KW-1185">Reference proteome</keyword>
<feature type="non-terminal residue" evidence="2">
    <location>
        <position position="1"/>
    </location>
</feature>
<dbReference type="Gene3D" id="6.20.200.10">
    <property type="entry name" value="Inscuteable LGN-binding domain"/>
    <property type="match status" value="1"/>
</dbReference>
<dbReference type="SUPFAM" id="SSF48371">
    <property type="entry name" value="ARM repeat"/>
    <property type="match status" value="1"/>
</dbReference>
<dbReference type="EMBL" id="QDEB01006327">
    <property type="protein sequence ID" value="RZC42648.1"/>
    <property type="molecule type" value="Genomic_DNA"/>
</dbReference>
<dbReference type="GO" id="GO:0000132">
    <property type="term" value="P:establishment of mitotic spindle orientation"/>
    <property type="evidence" value="ECO:0007669"/>
    <property type="project" value="TreeGrafter"/>
</dbReference>
<evidence type="ECO:0000313" key="2">
    <source>
        <dbReference type="EMBL" id="RZC42648.1"/>
    </source>
</evidence>
<proteinExistence type="predicted"/>
<reference evidence="2 3" key="1">
    <citation type="submission" date="2017-03" db="EMBL/GenBank/DDBJ databases">
        <title>Genome of the blue death feigning beetle - Asbolus verrucosus.</title>
        <authorList>
            <person name="Rider S.D."/>
        </authorList>
    </citation>
    <scope>NUCLEOTIDE SEQUENCE [LARGE SCALE GENOMIC DNA]</scope>
    <source>
        <strain evidence="2">Butters</strain>
        <tissue evidence="2">Head and leg muscle</tissue>
    </source>
</reference>
<name>A0A482WE23_ASBVE</name>
<dbReference type="InterPro" id="IPR011989">
    <property type="entry name" value="ARM-like"/>
</dbReference>
<sequence>ESRMSNFKRSPSKMWWISESVEWREVSESPGSQDSGFSDTEVSPTLRIKENKTVVQKISRDIFKEPTVEDKAENLSVNYQEKTTPNKDIKSQINTESPRIYTKNSPKVSRNLFNIRDKKSVKDVFSHQYSKDVTKDTTHLYTSSSEITCSHGYSCVTDENYEILKTSHIPARTKNTKECTFLNRSAPAVLRDVKDDEEISFSGNHSLSSDCESELECLFSGALESPKHTSTPKASALNKMRHTRSKVPLSLLVKCQQKRLILNTREPLENDALEKWMAEIQNHYEQECMTTLQSKSIAGELNQKVAHMATYITTNIRNILSHSECIEMEYKNLSGDKQHIGPLAQSLAGNIVDFLKTYAREINPKVSKLYDAIRKANSEDALQLVPQLFNSWQSVFHEILAKEIKKLVEKLENPCSELDLRATVTATTSLCLRNEYLIEAYIKNDVVPILLILCEKCEGSSMRSLLFRALSTICCSAFAVRQFEKFSGIQIISETLGEGSLRPEPERSEAVALLAQVTAPWIEDNHSIKGLQDFSKKLVKSLTRFTSTTKCCQNLLLCAAALANLSTMDNKSIKYMLHLNTIQVLLEAVNRRGPCVSTYLLEQVATLVANMTCLEAARQELTRLRIVSALLCFLKTNSVDKDVEKRLQQKSIIALSRLCSEREAARQVVELGGVEKLVRLCREKDERFSSDAVLVATLATLRKITDTCGRDVISSEDAQELVEPKLLDSFLAYSTQSESYV</sequence>
<dbReference type="InterPro" id="IPR038205">
    <property type="entry name" value="INSC_LBD_sf"/>
</dbReference>
<dbReference type="SMART" id="SM00185">
    <property type="entry name" value="ARM"/>
    <property type="match status" value="3"/>
</dbReference>
<dbReference type="STRING" id="1661398.A0A482WE23"/>
<dbReference type="InterPro" id="IPR016024">
    <property type="entry name" value="ARM-type_fold"/>
</dbReference>
<comment type="caution">
    <text evidence="2">The sequence shown here is derived from an EMBL/GenBank/DDBJ whole genome shotgun (WGS) entry which is preliminary data.</text>
</comment>
<dbReference type="PANTHER" id="PTHR21386">
    <property type="entry name" value="INSCUTEABLE"/>
    <property type="match status" value="1"/>
</dbReference>
<dbReference type="GO" id="GO:0009786">
    <property type="term" value="P:regulation of asymmetric cell division"/>
    <property type="evidence" value="ECO:0007669"/>
    <property type="project" value="TreeGrafter"/>
</dbReference>
<accession>A0A482WE23</accession>
<gene>
    <name evidence="2" type="ORF">BDFB_003533</name>
</gene>
<dbReference type="InterPro" id="IPR000225">
    <property type="entry name" value="Armadillo"/>
</dbReference>
<dbReference type="GO" id="GO:0008356">
    <property type="term" value="P:asymmetric cell division"/>
    <property type="evidence" value="ECO:0007669"/>
    <property type="project" value="InterPro"/>
</dbReference>
<dbReference type="PANTHER" id="PTHR21386:SF0">
    <property type="entry name" value="PROTEIN INSCUTEABLE HOMOLOG"/>
    <property type="match status" value="1"/>
</dbReference>
<evidence type="ECO:0000259" key="1">
    <source>
        <dbReference type="Pfam" id="PF19427"/>
    </source>
</evidence>